<dbReference type="AlphaFoldDB" id="B3XMG2"/>
<name>B3XMG2_LIMR1</name>
<evidence type="ECO:0000313" key="2">
    <source>
        <dbReference type="Proteomes" id="UP000003853"/>
    </source>
</evidence>
<sequence>MKLIKKLEKLQKMYPQQKLRALVIEDSDLNFTFTFRGHIGITAIESNRYNGILYQRITQDRTNLANPQPLKIELIVQEKVFLMSVNRAIELLNRYGI</sequence>
<gene>
    <name evidence="1" type="ORF">Lreu23DRAFT_4029</name>
</gene>
<proteinExistence type="predicted"/>
<organism evidence="1 2">
    <name type="scientific">Limosilactobacillus reuteri subsp. rodentium (strain DSM 17509 / CIP 109821 / 100-23)</name>
    <name type="common">Lactobacillus reuteri</name>
    <dbReference type="NCBI Taxonomy" id="349123"/>
    <lineage>
        <taxon>Bacteria</taxon>
        <taxon>Bacillati</taxon>
        <taxon>Bacillota</taxon>
        <taxon>Bacilli</taxon>
        <taxon>Lactobacillales</taxon>
        <taxon>Lactobacillaceae</taxon>
        <taxon>Limosilactobacillus</taxon>
    </lineage>
</organism>
<protein>
    <submittedName>
        <fullName evidence="1">Uncharacterized protein</fullName>
    </submittedName>
</protein>
<dbReference type="EMBL" id="AAPZ02000001">
    <property type="protein sequence ID" value="EDX42513.1"/>
    <property type="molecule type" value="Genomic_DNA"/>
</dbReference>
<dbReference type="eggNOG" id="ENOG5031926">
    <property type="taxonomic scope" value="Bacteria"/>
</dbReference>
<dbReference type="RefSeq" id="WP_003663975.1">
    <property type="nucleotide sequence ID" value="NZ_AAPZ02000001.1"/>
</dbReference>
<comment type="caution">
    <text evidence="1">The sequence shown here is derived from an EMBL/GenBank/DDBJ whole genome shotgun (WGS) entry which is preliminary data.</text>
</comment>
<dbReference type="Proteomes" id="UP000003853">
    <property type="component" value="Unassembled WGS sequence"/>
</dbReference>
<reference evidence="2" key="1">
    <citation type="submission" date="2008-06" db="EMBL/GenBank/DDBJ databases">
        <title>Permanent draft sequence of Lactobacillus reuteri 100-23.</title>
        <authorList>
            <consortium name="US DOE Joint Genome Institute"/>
            <person name="Copeland A."/>
            <person name="Lucas S."/>
            <person name="Lapidus A."/>
            <person name="Barry K."/>
            <person name="Detter J.C."/>
            <person name="Glavina del Rio T."/>
            <person name="Hammon N."/>
            <person name="Israni S."/>
            <person name="Dalin E."/>
            <person name="Tice H."/>
            <person name="Pitluck S."/>
            <person name="Sun H."/>
            <person name="Schmutz J."/>
            <person name="Larimer F."/>
            <person name="Land M."/>
            <person name="Hauser L."/>
            <person name="Walter J."/>
            <person name="Heng N.C.K."/>
            <person name="Tannock G.W."/>
            <person name="Richardson P."/>
        </authorList>
    </citation>
    <scope>NUCLEOTIDE SEQUENCE [LARGE SCALE GENOMIC DNA]</scope>
    <source>
        <strain evidence="2">DSM 17509 / CIP 109821 / 100-23</strain>
    </source>
</reference>
<dbReference type="PATRIC" id="fig|349123.13.peg.1037"/>
<accession>B3XMG2</accession>
<evidence type="ECO:0000313" key="1">
    <source>
        <dbReference type="EMBL" id="EDX42513.1"/>
    </source>
</evidence>